<comment type="subunit">
    <text evidence="2">Forms a heterodimer with MurT.</text>
</comment>
<accession>A0A161PY77</accession>
<comment type="catalytic activity">
    <reaction evidence="2">
        <text>L-glutamine + H2O = L-glutamate + NH4(+)</text>
        <dbReference type="Rhea" id="RHEA:15889"/>
        <dbReference type="ChEBI" id="CHEBI:15377"/>
        <dbReference type="ChEBI" id="CHEBI:28938"/>
        <dbReference type="ChEBI" id="CHEBI:29985"/>
        <dbReference type="ChEBI" id="CHEBI:58359"/>
        <dbReference type="EC" id="3.5.1.2"/>
    </reaction>
</comment>
<evidence type="ECO:0000313" key="6">
    <source>
        <dbReference type="Proteomes" id="UP000077421"/>
    </source>
</evidence>
<dbReference type="InterPro" id="IPR043702">
    <property type="entry name" value="Lipid_II_synth_GatD"/>
</dbReference>
<dbReference type="AlphaFoldDB" id="A0A161PY77"/>
<reference evidence="4 6" key="1">
    <citation type="submission" date="2016-02" db="EMBL/GenBank/DDBJ databases">
        <title>Draft genome sequence of Acidibacillus ferrooxidans SLC66.</title>
        <authorList>
            <person name="Oliveira G."/>
            <person name="Nancucheo I."/>
            <person name="Dall'Agnol H."/>
            <person name="Johnson B."/>
            <person name="Oliveira R."/>
            <person name="Nunes G.L."/>
            <person name="Tzotzos G."/>
            <person name="Orellana S.C."/>
            <person name="Salim A.C."/>
            <person name="Araujo F.M."/>
        </authorList>
    </citation>
    <scope>NUCLEOTIDE SEQUENCE [LARGE SCALE GENOMIC DNA]</scope>
    <source>
        <strain evidence="4 6">SLC66</strain>
    </source>
</reference>
<organism evidence="5 7">
    <name type="scientific">Ferroacidibacillus organovorans</name>
    <dbReference type="NCBI Taxonomy" id="1765683"/>
    <lineage>
        <taxon>Bacteria</taxon>
        <taxon>Bacillati</taxon>
        <taxon>Bacillota</taxon>
        <taxon>Bacilli</taxon>
        <taxon>Bacillales</taxon>
        <taxon>Alicyclobacillaceae</taxon>
        <taxon>Ferroacidibacillus</taxon>
    </lineage>
</organism>
<dbReference type="Proteomes" id="UP000077421">
    <property type="component" value="Unassembled WGS sequence"/>
</dbReference>
<dbReference type="GO" id="GO:0140282">
    <property type="term" value="F:carbon-nitrogen ligase activity on lipid II"/>
    <property type="evidence" value="ECO:0007669"/>
    <property type="project" value="UniProtKB-UniRule"/>
</dbReference>
<keyword evidence="2" id="KW-0573">Peptidoglycan synthesis</keyword>
<dbReference type="UniPathway" id="UPA00219"/>
<evidence type="ECO:0000313" key="5">
    <source>
        <dbReference type="EMBL" id="OPG17565.1"/>
    </source>
</evidence>
<dbReference type="HAMAP" id="MF_02213">
    <property type="entry name" value="Lipid_II_synth_GatD"/>
    <property type="match status" value="1"/>
</dbReference>
<evidence type="ECO:0000259" key="3">
    <source>
        <dbReference type="Pfam" id="PF07685"/>
    </source>
</evidence>
<dbReference type="PANTHER" id="PTHR21343">
    <property type="entry name" value="DETHIOBIOTIN SYNTHETASE"/>
    <property type="match status" value="1"/>
</dbReference>
<dbReference type="CDD" id="cd01750">
    <property type="entry name" value="GATase1_CobQ"/>
    <property type="match status" value="1"/>
</dbReference>
<dbReference type="GO" id="GO:0008360">
    <property type="term" value="P:regulation of cell shape"/>
    <property type="evidence" value="ECO:0007669"/>
    <property type="project" value="UniProtKB-KW"/>
</dbReference>
<dbReference type="RefSeq" id="WP_067952966.1">
    <property type="nucleotide sequence ID" value="NZ_LSUQ01000001.1"/>
</dbReference>
<dbReference type="GO" id="GO:0009236">
    <property type="term" value="P:cobalamin biosynthetic process"/>
    <property type="evidence" value="ECO:0007669"/>
    <property type="project" value="InterPro"/>
</dbReference>
<reference evidence="5 7" key="2">
    <citation type="submission" date="2017-02" db="EMBL/GenBank/DDBJ databases">
        <title>Draft genome of Acidibacillus ferrooxidans Huett2.</title>
        <authorList>
            <person name="Schopf S."/>
        </authorList>
    </citation>
    <scope>NUCLEOTIDE SEQUENCE [LARGE SCALE GENOMIC DNA]</scope>
    <source>
        <strain evidence="5 7">Huett2</strain>
    </source>
</reference>
<dbReference type="GO" id="GO:0009252">
    <property type="term" value="P:peptidoglycan biosynthetic process"/>
    <property type="evidence" value="ECO:0007669"/>
    <property type="project" value="UniProtKB-UniRule"/>
</dbReference>
<dbReference type="EMBL" id="LSUQ01000001">
    <property type="protein sequence ID" value="OAG95430.1"/>
    <property type="molecule type" value="Genomic_DNA"/>
</dbReference>
<keyword evidence="2" id="KW-0436">Ligase</keyword>
<evidence type="ECO:0000313" key="7">
    <source>
        <dbReference type="Proteomes" id="UP000190229"/>
    </source>
</evidence>
<keyword evidence="2" id="KW-0961">Cell wall biogenesis/degradation</keyword>
<dbReference type="Gene3D" id="3.40.50.880">
    <property type="match status" value="1"/>
</dbReference>
<sequence>MRTQTIRIAHLFPELLNLYADQGNLAVLTARARARGIEVKVVPIKLREPIDYRQVDLIMLGGGSDREQRVVSEALASYAPDLRHAIEDGFPFLAVCGGYQLLGHSYELTSGELLPGLQALDLVTKAGTSRLIGNIAIELPATLKLARSTVVGFENHIGRTEHAHQALGRVLAGHGNNGVDHAEGIFLKRVIGTYIHGPLLPKNPHLADLLLSYALAYRGDERTLEPLDDTMEWLAHDQMLARLNVARKERLEEGE</sequence>
<comment type="pathway">
    <text evidence="2">Cell wall biogenesis; peptidoglycan biosynthesis.</text>
</comment>
<evidence type="ECO:0000256" key="1">
    <source>
        <dbReference type="ARBA" id="ARBA00022962"/>
    </source>
</evidence>
<comment type="catalytic activity">
    <reaction evidence="2">
        <text>beta-D-GlcNAc-(1-&gt;4)-Mur2Ac(oyl-L-Ala-gamma-D-Glu-L-Lys-D-Ala-D-Ala)-di-trans,octa-cis-undecaprenyl diphosphate + L-glutamine + ATP + H2O = beta-D-GlcNAc-(1-&gt;4)-Mur2Ac(oyl-L-Ala-D-isoglutaminyl-L-Lys-D-Ala-D-Ala)-di-trans,octa-cis-undecaprenyl diphosphate + L-glutamate + ADP + phosphate + H(+)</text>
        <dbReference type="Rhea" id="RHEA:57928"/>
        <dbReference type="ChEBI" id="CHEBI:15377"/>
        <dbReference type="ChEBI" id="CHEBI:15378"/>
        <dbReference type="ChEBI" id="CHEBI:29985"/>
        <dbReference type="ChEBI" id="CHEBI:30616"/>
        <dbReference type="ChEBI" id="CHEBI:43474"/>
        <dbReference type="ChEBI" id="CHEBI:58359"/>
        <dbReference type="ChEBI" id="CHEBI:60033"/>
        <dbReference type="ChEBI" id="CHEBI:62233"/>
        <dbReference type="ChEBI" id="CHEBI:456216"/>
        <dbReference type="EC" id="6.3.5.13"/>
    </reaction>
</comment>
<keyword evidence="2" id="KW-0378">Hydrolase</keyword>
<dbReference type="InterPro" id="IPR029062">
    <property type="entry name" value="Class_I_gatase-like"/>
</dbReference>
<dbReference type="PANTHER" id="PTHR21343:SF9">
    <property type="entry name" value="LIPID II ISOGLUTAMINYL SYNTHASE (GLUTAMINE-HYDROLYZING) SUBUNIT GATD"/>
    <property type="match status" value="1"/>
</dbReference>
<dbReference type="GO" id="GO:0071555">
    <property type="term" value="P:cell wall organization"/>
    <property type="evidence" value="ECO:0007669"/>
    <property type="project" value="UniProtKB-KW"/>
</dbReference>
<dbReference type="InterPro" id="IPR011698">
    <property type="entry name" value="GATase_3"/>
</dbReference>
<keyword evidence="2" id="KW-0133">Cell shape</keyword>
<comment type="function">
    <text evidence="2">The lipid II isoglutaminyl synthase complex catalyzes the formation of alpha-D-isoglutamine in the cell wall lipid II stem peptide. The GatD subunit catalyzes the hydrolysis of glutamine to glutamate and ammonia. The resulting ammonia molecule is channeled to the active site of MurT.</text>
</comment>
<dbReference type="EC" id="3.5.1.2" evidence="2"/>
<evidence type="ECO:0000313" key="4">
    <source>
        <dbReference type="EMBL" id="OAG95430.1"/>
    </source>
</evidence>
<keyword evidence="1 2" id="KW-0315">Glutamine amidotransferase</keyword>
<evidence type="ECO:0000256" key="2">
    <source>
        <dbReference type="HAMAP-Rule" id="MF_02213"/>
    </source>
</evidence>
<proteinExistence type="inferred from homology"/>
<feature type="active site" description="Nucleophile" evidence="2">
    <location>
        <position position="96"/>
    </location>
</feature>
<dbReference type="OrthoDB" id="9782045at2"/>
<dbReference type="InterPro" id="IPR033949">
    <property type="entry name" value="CobQ_GATase1"/>
</dbReference>
<dbReference type="Proteomes" id="UP000190229">
    <property type="component" value="Unassembled WGS sequence"/>
</dbReference>
<dbReference type="SUPFAM" id="SSF52317">
    <property type="entry name" value="Class I glutamine amidotransferase-like"/>
    <property type="match status" value="1"/>
</dbReference>
<dbReference type="EMBL" id="MWPS01000002">
    <property type="protein sequence ID" value="OPG17565.1"/>
    <property type="molecule type" value="Genomic_DNA"/>
</dbReference>
<protein>
    <recommendedName>
        <fullName evidence="2">Lipid II isoglutaminyl synthase (glutamine-hydrolyzing) subunit GatD</fullName>
        <ecNumber evidence="2">6.3.5.13</ecNumber>
    </recommendedName>
    <alternativeName>
        <fullName evidence="2">Lipid II isoglutaminyl synthase glutaminase subunit</fullName>
        <ecNumber evidence="2">3.5.1.2</ecNumber>
    </alternativeName>
</protein>
<dbReference type="EC" id="6.3.5.13" evidence="2"/>
<gene>
    <name evidence="2" type="primary">gatD</name>
    <name evidence="4" type="ORF">AYW79_00530</name>
    <name evidence="5" type="ORF">B2M26_00965</name>
</gene>
<dbReference type="GO" id="GO:0004359">
    <property type="term" value="F:glutaminase activity"/>
    <property type="evidence" value="ECO:0007669"/>
    <property type="project" value="UniProtKB-UniRule"/>
</dbReference>
<comment type="caution">
    <text evidence="5">The sequence shown here is derived from an EMBL/GenBank/DDBJ whole genome shotgun (WGS) entry which is preliminary data.</text>
</comment>
<keyword evidence="7" id="KW-1185">Reference proteome</keyword>
<feature type="domain" description="CobB/CobQ-like glutamine amidotransferase" evidence="3">
    <location>
        <begin position="7"/>
        <end position="203"/>
    </location>
</feature>
<dbReference type="STRING" id="1765683.B2M26_00965"/>
<feature type="binding site" evidence="2">
    <location>
        <position position="130"/>
    </location>
    <ligand>
        <name>substrate</name>
    </ligand>
</feature>
<name>A0A161PY77_9BACL</name>
<dbReference type="Pfam" id="PF07685">
    <property type="entry name" value="GATase_3"/>
    <property type="match status" value="1"/>
</dbReference>
<dbReference type="PROSITE" id="PS51274">
    <property type="entry name" value="GATASE_COBBQ"/>
    <property type="match status" value="1"/>
</dbReference>
<comment type="similarity">
    <text evidence="2">Belongs to the CobB/CobQ family. GatD subfamily.</text>
</comment>
<feature type="active site" evidence="2">
    <location>
        <position position="196"/>
    </location>
</feature>